<feature type="transmembrane region" description="Helical" evidence="6">
    <location>
        <begin position="679"/>
        <end position="700"/>
    </location>
</feature>
<feature type="domain" description="SSD" evidence="7">
    <location>
        <begin position="329"/>
        <end position="454"/>
    </location>
</feature>
<dbReference type="InterPro" id="IPR000731">
    <property type="entry name" value="SSD"/>
</dbReference>
<dbReference type="Proteomes" id="UP000243784">
    <property type="component" value="Chromosome"/>
</dbReference>
<dbReference type="GO" id="GO:0005886">
    <property type="term" value="C:plasma membrane"/>
    <property type="evidence" value="ECO:0007669"/>
    <property type="project" value="UniProtKB-SubCell"/>
</dbReference>
<evidence type="ECO:0000256" key="3">
    <source>
        <dbReference type="ARBA" id="ARBA00022692"/>
    </source>
</evidence>
<feature type="transmembrane region" description="Helical" evidence="6">
    <location>
        <begin position="434"/>
        <end position="455"/>
    </location>
</feature>
<keyword evidence="2" id="KW-1003">Cell membrane</keyword>
<evidence type="ECO:0000256" key="5">
    <source>
        <dbReference type="ARBA" id="ARBA00023136"/>
    </source>
</evidence>
<keyword evidence="9" id="KW-1185">Reference proteome</keyword>
<evidence type="ECO:0000313" key="8">
    <source>
        <dbReference type="EMBL" id="AOY55647.1"/>
    </source>
</evidence>
<accession>A0A1D9DXW6</accession>
<evidence type="ECO:0000313" key="9">
    <source>
        <dbReference type="Proteomes" id="UP000243784"/>
    </source>
</evidence>
<feature type="transmembrane region" description="Helical" evidence="6">
    <location>
        <begin position="16"/>
        <end position="36"/>
    </location>
</feature>
<feature type="transmembrane region" description="Helical" evidence="6">
    <location>
        <begin position="653"/>
        <end position="672"/>
    </location>
</feature>
<feature type="transmembrane region" description="Helical" evidence="6">
    <location>
        <begin position="764"/>
        <end position="788"/>
    </location>
</feature>
<keyword evidence="4 6" id="KW-1133">Transmembrane helix</keyword>
<dbReference type="STRING" id="535712.A4Z71_01155"/>
<feature type="transmembrane region" description="Helical" evidence="6">
    <location>
        <begin position="720"/>
        <end position="743"/>
    </location>
</feature>
<dbReference type="Gene3D" id="1.20.1640.10">
    <property type="entry name" value="Multidrug efflux transporter AcrB transmembrane domain"/>
    <property type="match status" value="2"/>
</dbReference>
<reference evidence="8 9" key="1">
    <citation type="journal article" date="2016" name="Biochim. Biophys. Acta">
        <title>Photochemical characterization of actinorhodopsin and its functional existence in the natural host.</title>
        <authorList>
            <person name="Nakamura S."/>
            <person name="Kikukawa T."/>
            <person name="Tamogami J."/>
            <person name="Kamiya M."/>
            <person name="Aizawa T."/>
            <person name="Hahn M.W."/>
            <person name="Ihara K."/>
            <person name="Kamo N."/>
            <person name="Demura M."/>
        </authorList>
    </citation>
    <scope>NUCLEOTIDE SEQUENCE [LARGE SCALE GENOMIC DNA]</scope>
    <source>
        <strain evidence="8 9">MWH-Dar1</strain>
    </source>
</reference>
<dbReference type="EMBL" id="CP015208">
    <property type="protein sequence ID" value="AOY55647.1"/>
    <property type="molecule type" value="Genomic_DNA"/>
</dbReference>
<protein>
    <submittedName>
        <fullName evidence="8">RND transporter</fullName>
    </submittedName>
</protein>
<dbReference type="PANTHER" id="PTHR33406:SF13">
    <property type="entry name" value="MEMBRANE PROTEIN YDFJ"/>
    <property type="match status" value="1"/>
</dbReference>
<dbReference type="InterPro" id="IPR050545">
    <property type="entry name" value="Mycobact_MmpL"/>
</dbReference>
<proteinExistence type="predicted"/>
<feature type="transmembrane region" description="Helical" evidence="6">
    <location>
        <begin position="356"/>
        <end position="376"/>
    </location>
</feature>
<evidence type="ECO:0000259" key="7">
    <source>
        <dbReference type="PROSITE" id="PS50156"/>
    </source>
</evidence>
<dbReference type="InterPro" id="IPR004869">
    <property type="entry name" value="MMPL_dom"/>
</dbReference>
<feature type="transmembrane region" description="Helical" evidence="6">
    <location>
        <begin position="299"/>
        <end position="322"/>
    </location>
</feature>
<feature type="transmembrane region" description="Helical" evidence="6">
    <location>
        <begin position="794"/>
        <end position="813"/>
    </location>
</feature>
<evidence type="ECO:0000256" key="6">
    <source>
        <dbReference type="SAM" id="Phobius"/>
    </source>
</evidence>
<evidence type="ECO:0000256" key="2">
    <source>
        <dbReference type="ARBA" id="ARBA00022475"/>
    </source>
</evidence>
<dbReference type="Pfam" id="PF03176">
    <property type="entry name" value="MMPL"/>
    <property type="match status" value="2"/>
</dbReference>
<evidence type="ECO:0000256" key="1">
    <source>
        <dbReference type="ARBA" id="ARBA00004651"/>
    </source>
</evidence>
<comment type="subcellular location">
    <subcellularLocation>
        <location evidence="1">Cell membrane</location>
        <topology evidence="1">Multi-pass membrane protein</topology>
    </subcellularLocation>
</comment>
<dbReference type="SUPFAM" id="SSF82866">
    <property type="entry name" value="Multidrug efflux transporter AcrB transmembrane domain"/>
    <property type="match status" value="2"/>
</dbReference>
<dbReference type="KEGG" id="rpla:A4Z71_01155"/>
<feature type="transmembrane region" description="Helical" evidence="6">
    <location>
        <begin position="329"/>
        <end position="350"/>
    </location>
</feature>
<keyword evidence="5 6" id="KW-0472">Membrane</keyword>
<sequence>MAQLLYRLGQGSAKRAWLVISTWFVLLATTLTLMLVGGGKLSSSMTIDGLPSQQIVDQLKESFPEAGRGFGQVVFHKANGEKFTEDEKAAIAAGLSDSETVDGVANAIDPFATAADLQKQRDEVIDGKAKIEQAKIDLADGQAQIDAGKPKLAKAETDLKAQSAQLEAAIAQAEAAGTPAANLAPLLVNRAKIAAGFAEIEKQKAVLEASQAKINDGLAEIEANKDKLVYGEQLIEVIENFQTVSADGLTALATIQFEVPENEVEQSTTTEVVAKLSSLNLPNVQVEFSKSMVMTLDGILGVGEIIGLAIAAVVLFVMLGTLIAAGLPVLSAILGVGVSATATMALSAVIDMTSTTPVLGVMLGLAVGIDYSLFILNRHRKQLKAGMSVSDSIALANGTSGNAVLFAGLTVIIALVALNLTGIGFLGLMGTMGALSIIVAVAVALTFTPAILRLIGLRVLSKKERAKLTAGDLQDENEHPKNENRPVFVNRHPIITVLATVAVLLVAAIPMQSMRLGLPDGSSEPVDTTQYRAFKLTSAAFGEGFNGGVATVVNLDEPIAEDDEVKIQAEIATELYALDNVSAVVPAGISDDRRTLLFQVVPATSPASAETETLVYDIRELATQIESDYQGQVGVTGFTASNIDISQKLADALPIYLGTVILLSILLMILVFRSIMVPLLASAGFLLTVFATLGSVVAVYQWGWLGALFDVHDPGPILNFLPTILIGILFGLAMDYQLFLTSGMREAYAHGKSPKEAINHGIHLSRAVVVAAAIIMITVFGGFAFSHLAMIRPVGFGLAIGVLFDAFLVRLLLVPAAMSMLGNAAWWMPKWLDRILPDVDVEGAKLEVKAIR</sequence>
<name>A0A1D9DXW6_9MICO</name>
<dbReference type="PANTHER" id="PTHR33406">
    <property type="entry name" value="MEMBRANE PROTEIN MJ1562-RELATED"/>
    <property type="match status" value="1"/>
</dbReference>
<feature type="transmembrane region" description="Helical" evidence="6">
    <location>
        <begin position="494"/>
        <end position="513"/>
    </location>
</feature>
<dbReference type="PROSITE" id="PS50156">
    <property type="entry name" value="SSD"/>
    <property type="match status" value="1"/>
</dbReference>
<dbReference type="AlphaFoldDB" id="A0A1D9DXW6"/>
<feature type="transmembrane region" description="Helical" evidence="6">
    <location>
        <begin position="403"/>
        <end position="428"/>
    </location>
</feature>
<gene>
    <name evidence="8" type="ORF">A4Z71_01155</name>
</gene>
<evidence type="ECO:0000256" key="4">
    <source>
        <dbReference type="ARBA" id="ARBA00022989"/>
    </source>
</evidence>
<organism evidence="8 9">
    <name type="scientific">Candidatus Rhodoluna planktonica</name>
    <dbReference type="NCBI Taxonomy" id="535712"/>
    <lineage>
        <taxon>Bacteria</taxon>
        <taxon>Bacillati</taxon>
        <taxon>Actinomycetota</taxon>
        <taxon>Actinomycetes</taxon>
        <taxon>Micrococcales</taxon>
        <taxon>Microbacteriaceae</taxon>
        <taxon>Luna cluster</taxon>
        <taxon>Luna-1 subcluster</taxon>
        <taxon>Rhodoluna</taxon>
    </lineage>
</organism>
<dbReference type="OrthoDB" id="7051771at2"/>
<keyword evidence="3 6" id="KW-0812">Transmembrane</keyword>
<dbReference type="RefSeq" id="WP_070954160.1">
    <property type="nucleotide sequence ID" value="NZ_CP015208.1"/>
</dbReference>